<sequence length="93" mass="10219">MHVSNVITSRVRALALLLLSGMLLHTCASGPATLADGVPDTVPPKAMKDPKELAIRDNTRNADLVEKQELREIRTPDVIFVPTPYDVVDKMLK</sequence>
<reference evidence="1" key="1">
    <citation type="journal article" date="2014" name="Front. Microbiol.">
        <title>High frequency of phylogenetically diverse reductive dehalogenase-homologous genes in deep subseafloor sedimentary metagenomes.</title>
        <authorList>
            <person name="Kawai M."/>
            <person name="Futagami T."/>
            <person name="Toyoda A."/>
            <person name="Takaki Y."/>
            <person name="Nishi S."/>
            <person name="Hori S."/>
            <person name="Arai W."/>
            <person name="Tsubouchi T."/>
            <person name="Morono Y."/>
            <person name="Uchiyama I."/>
            <person name="Ito T."/>
            <person name="Fujiyama A."/>
            <person name="Inagaki F."/>
            <person name="Takami H."/>
        </authorList>
    </citation>
    <scope>NUCLEOTIDE SEQUENCE</scope>
    <source>
        <strain evidence="1">Expedition CK06-06</strain>
    </source>
</reference>
<name>X1T2C2_9ZZZZ</name>
<comment type="caution">
    <text evidence="1">The sequence shown here is derived from an EMBL/GenBank/DDBJ whole genome shotgun (WGS) entry which is preliminary data.</text>
</comment>
<protein>
    <submittedName>
        <fullName evidence="1">Uncharacterized protein</fullName>
    </submittedName>
</protein>
<feature type="non-terminal residue" evidence="1">
    <location>
        <position position="93"/>
    </location>
</feature>
<gene>
    <name evidence="1" type="ORF">S12H4_29686</name>
</gene>
<evidence type="ECO:0000313" key="1">
    <source>
        <dbReference type="EMBL" id="GAI99363.1"/>
    </source>
</evidence>
<accession>X1T2C2</accession>
<proteinExistence type="predicted"/>
<organism evidence="1">
    <name type="scientific">marine sediment metagenome</name>
    <dbReference type="NCBI Taxonomy" id="412755"/>
    <lineage>
        <taxon>unclassified sequences</taxon>
        <taxon>metagenomes</taxon>
        <taxon>ecological metagenomes</taxon>
    </lineage>
</organism>
<dbReference type="AlphaFoldDB" id="X1T2C2"/>
<dbReference type="EMBL" id="BARW01017145">
    <property type="protein sequence ID" value="GAI99363.1"/>
    <property type="molecule type" value="Genomic_DNA"/>
</dbReference>